<dbReference type="GO" id="GO:0072344">
    <property type="term" value="P:rescue of stalled ribosome"/>
    <property type="evidence" value="ECO:0007669"/>
    <property type="project" value="UniProtKB-UniRule"/>
</dbReference>
<dbReference type="STRING" id="1041930.Mtc_0022"/>
<dbReference type="GeneID" id="11970781"/>
<dbReference type="InterPro" id="IPR043681">
    <property type="entry name" value="RqcH_archaeal"/>
</dbReference>
<keyword evidence="1 2" id="KW-0175">Coiled coil</keyword>
<dbReference type="InterPro" id="IPR051608">
    <property type="entry name" value="RQC_Subunit_NEMF"/>
</dbReference>
<keyword evidence="2" id="KW-0699">rRNA-binding</keyword>
<comment type="function">
    <text evidence="2">Probably part of the ribosome quality control system (RQC). May mediate the addition of alanine residues (Ala tailing) to incompletely synthesized nascent chains from stalled ribosomes, leading to their degradation.</text>
</comment>
<dbReference type="Pfam" id="PF05670">
    <property type="entry name" value="NFACT-R_1"/>
    <property type="match status" value="1"/>
</dbReference>
<reference evidence="5 6" key="1">
    <citation type="journal article" date="2012" name="J. Bacteriol.">
        <title>Complete genome sequence of a thermophilic methanogen, Methanocella conradii HZ254, isolated from Chinese rice field soil.</title>
        <authorList>
            <person name="Lu Z."/>
            <person name="Lu Y."/>
        </authorList>
    </citation>
    <scope>NUCLEOTIDE SEQUENCE [LARGE SCALE GENOMIC DNA]</scope>
    <source>
        <strain evidence="6">DSM 24694 / JCM 17849 / CGMCC 1.5162 / HZ254</strain>
    </source>
</reference>
<name>H8I5A3_METCZ</name>
<gene>
    <name evidence="2" type="primary">rqcH</name>
    <name evidence="5" type="ordered locus">Mtc_0022</name>
</gene>
<dbReference type="HAMAP" id="MF_00844_A">
    <property type="entry name" value="RqcH_A"/>
    <property type="match status" value="1"/>
</dbReference>
<organism evidence="5 6">
    <name type="scientific">Methanocella conradii (strain DSM 24694 / JCM 17849 / CGMCC 1.5162 / HZ254)</name>
    <dbReference type="NCBI Taxonomy" id="1041930"/>
    <lineage>
        <taxon>Archaea</taxon>
        <taxon>Methanobacteriati</taxon>
        <taxon>Methanobacteriota</taxon>
        <taxon>Stenosarchaea group</taxon>
        <taxon>Methanomicrobia</taxon>
        <taxon>Methanocellales</taxon>
        <taxon>Methanocellaceae</taxon>
        <taxon>Methanocella</taxon>
    </lineage>
</organism>
<evidence type="ECO:0000259" key="4">
    <source>
        <dbReference type="Pfam" id="PF05670"/>
    </source>
</evidence>
<dbReference type="NCBIfam" id="NF041120">
    <property type="entry name" value="RqcH_arch"/>
    <property type="match status" value="1"/>
</dbReference>
<keyword evidence="6" id="KW-1185">Reference proteome</keyword>
<proteinExistence type="inferred from homology"/>
<dbReference type="GO" id="GO:1990112">
    <property type="term" value="C:RQC complex"/>
    <property type="evidence" value="ECO:0007669"/>
    <property type="project" value="TreeGrafter"/>
</dbReference>
<feature type="coiled-coil region" evidence="2">
    <location>
        <begin position="290"/>
        <end position="324"/>
    </location>
</feature>
<dbReference type="GO" id="GO:0000049">
    <property type="term" value="F:tRNA binding"/>
    <property type="evidence" value="ECO:0007669"/>
    <property type="project" value="UniProtKB-UniRule"/>
</dbReference>
<keyword evidence="2" id="KW-0820">tRNA-binding</keyword>
<dbReference type="eggNOG" id="arCOG01695">
    <property type="taxonomic scope" value="Archaea"/>
</dbReference>
<evidence type="ECO:0000313" key="6">
    <source>
        <dbReference type="Proteomes" id="UP000005233"/>
    </source>
</evidence>
<evidence type="ECO:0000313" key="5">
    <source>
        <dbReference type="EMBL" id="AFC98797.1"/>
    </source>
</evidence>
<dbReference type="OrthoDB" id="10943at2157"/>
<dbReference type="GO" id="GO:0005737">
    <property type="term" value="C:cytoplasm"/>
    <property type="evidence" value="ECO:0007669"/>
    <property type="project" value="UniProtKB-ARBA"/>
</dbReference>
<dbReference type="GO" id="GO:0043023">
    <property type="term" value="F:ribosomal large subunit binding"/>
    <property type="evidence" value="ECO:0007669"/>
    <property type="project" value="UniProtKB-UniRule"/>
</dbReference>
<comment type="subunit">
    <text evidence="2">Associates with stalled 50S ribosomal subunits.</text>
</comment>
<dbReference type="PANTHER" id="PTHR15239">
    <property type="entry name" value="NUCLEAR EXPORT MEDIATOR FACTOR NEMF"/>
    <property type="match status" value="1"/>
</dbReference>
<evidence type="ECO:0000256" key="2">
    <source>
        <dbReference type="HAMAP-Rule" id="MF_00844"/>
    </source>
</evidence>
<dbReference type="EMBL" id="CP003243">
    <property type="protein sequence ID" value="AFC98797.1"/>
    <property type="molecule type" value="Genomic_DNA"/>
</dbReference>
<keyword evidence="2" id="KW-0648">Protein biosynthesis</keyword>
<dbReference type="InterPro" id="IPR008532">
    <property type="entry name" value="NFACT_RNA-bd"/>
</dbReference>
<dbReference type="KEGG" id="mez:Mtc_0022"/>
<dbReference type="GO" id="GO:0019843">
    <property type="term" value="F:rRNA binding"/>
    <property type="evidence" value="ECO:0007669"/>
    <property type="project" value="UniProtKB-UniRule"/>
</dbReference>
<dbReference type="Pfam" id="PF05833">
    <property type="entry name" value="NFACT_N"/>
    <property type="match status" value="1"/>
</dbReference>
<feature type="domain" description="NFACT RNA-binding" evidence="4">
    <location>
        <begin position="457"/>
        <end position="567"/>
    </location>
</feature>
<dbReference type="RefSeq" id="WP_014404636.1">
    <property type="nucleotide sequence ID" value="NC_017034.1"/>
</dbReference>
<dbReference type="Gene3D" id="2.30.310.10">
    <property type="entry name" value="ibrinogen binding protein from staphylococcus aureus domain"/>
    <property type="match status" value="1"/>
</dbReference>
<evidence type="ECO:0000256" key="1">
    <source>
        <dbReference type="ARBA" id="ARBA00023054"/>
    </source>
</evidence>
<dbReference type="FunFam" id="2.30.310.10:FF:000003">
    <property type="entry name" value="Zinc knuckle domain containing protein"/>
    <property type="match status" value="1"/>
</dbReference>
<feature type="region of interest" description="Disordered" evidence="3">
    <location>
        <begin position="430"/>
        <end position="449"/>
    </location>
</feature>
<sequence length="662" mass="74435">MKEEMSSVDVYAAVRELQFLVDAKVEKAYQHTADEIRIRLQEFKTGKYDLVIEAGKRLHLTRHPRESPKLPPSFPMMLRKHMMGGRITRIAQHNFDRIVEIEVARAGVKSTLVAELFAQGNVILLDGERRIMMPLRSMKMKDRDVVRGEQYEYPPAQLSPMDMTVDSLKKLFEASDRDVVRTLATETSVGGMYAEEALAIAGIDKGRPAKSLVDSEIQLIANGLSELFRPLKEGNLKPNIVLEDGKEIDALPIELSRYSSHQKVYFESFNQALDEYFSRHVAAEAKAEVVERKAEKLGVYERRLRQQEEAIAKFEREEAENVRKGEAIYAEYNTISEVIGVIRGARAKGYSWDDIRKILRDARKAGNKAASLIQSVDPAANTVNVKLSSVSVNVNIDLTVPQNAQAYYDKAKKARLKKEGALKAIEETKKAMAKETPAPPREPSAKAHPRKPRWYEKYRWFYTSDGFLVIGGRDADQNEELVKKYMEKSDVFFHAQAFGAPITIVKAGGRDVTPAALAEAAQFAVSYSSVWKSGQYSGDCFWVRPEQVSKTPEHGEYVAKGAFIIRGDRNYVKNVEVRAAVGIRFDETGCYVIGGPVAAVKARARYSVEVEPGEFSQGDVAKKIYRYFLEHAREEDAKAIRQAASPDRIAPFLPPGESRMVQ</sequence>
<protein>
    <recommendedName>
        <fullName evidence="2">Archaeal Rqc2 homolog aRqcH</fullName>
        <shortName evidence="2">aRqcH</shortName>
    </recommendedName>
</protein>
<dbReference type="AlphaFoldDB" id="H8I5A3"/>
<evidence type="ECO:0000256" key="3">
    <source>
        <dbReference type="SAM" id="MobiDB-lite"/>
    </source>
</evidence>
<comment type="similarity">
    <text evidence="2">Belongs to the NEMF family.</text>
</comment>
<dbReference type="Proteomes" id="UP000005233">
    <property type="component" value="Chromosome"/>
</dbReference>
<dbReference type="PANTHER" id="PTHR15239:SF6">
    <property type="entry name" value="RIBOSOME QUALITY CONTROL COMPLEX SUBUNIT NEMF"/>
    <property type="match status" value="1"/>
</dbReference>
<dbReference type="HOGENOM" id="CLU_003612_2_1_2"/>
<keyword evidence="2" id="KW-0694">RNA-binding</keyword>
<accession>H8I5A3</accession>